<protein>
    <recommendedName>
        <fullName evidence="15">E3 ubiquitin protein ligase</fullName>
        <ecNumber evidence="15">2.3.2.27</ecNumber>
    </recommendedName>
</protein>
<dbReference type="GO" id="GO:0016567">
    <property type="term" value="P:protein ubiquitination"/>
    <property type="evidence" value="ECO:0007669"/>
    <property type="project" value="UniProtKB-UniRule"/>
</dbReference>
<dbReference type="GO" id="GO:0033503">
    <property type="term" value="C:HULC complex"/>
    <property type="evidence" value="ECO:0007669"/>
    <property type="project" value="TreeGrafter"/>
</dbReference>
<evidence type="ECO:0000256" key="6">
    <source>
        <dbReference type="ARBA" id="ARBA00022723"/>
    </source>
</evidence>
<reference evidence="19 20" key="1">
    <citation type="submission" date="2016-10" db="EMBL/GenBank/DDBJ databases">
        <authorList>
            <person name="de Groot N.N."/>
        </authorList>
    </citation>
    <scope>NUCLEOTIDE SEQUENCE [LARGE SCALE GENOMIC DNA]</scope>
    <source>
        <strain evidence="19 20">CBS 141442</strain>
    </source>
</reference>
<dbReference type="InterPro" id="IPR013956">
    <property type="entry name" value="E3_ubiquit_lig_Bre1"/>
</dbReference>
<dbReference type="InterPro" id="IPR001841">
    <property type="entry name" value="Znf_RING"/>
</dbReference>
<dbReference type="Pfam" id="PF08647">
    <property type="entry name" value="BRE1"/>
    <property type="match status" value="1"/>
</dbReference>
<accession>A0A1L0BL24</accession>
<evidence type="ECO:0000256" key="7">
    <source>
        <dbReference type="ARBA" id="ARBA00022771"/>
    </source>
</evidence>
<evidence type="ECO:0000256" key="15">
    <source>
        <dbReference type="RuleBase" id="RU365038"/>
    </source>
</evidence>
<evidence type="ECO:0000259" key="18">
    <source>
        <dbReference type="PROSITE" id="PS50089"/>
    </source>
</evidence>
<dbReference type="EC" id="2.3.2.27" evidence="15"/>
<comment type="similarity">
    <text evidence="4 15">Belongs to the BRE1 family.</text>
</comment>
<proteinExistence type="inferred from homology"/>
<keyword evidence="20" id="KW-1185">Reference proteome</keyword>
<evidence type="ECO:0000256" key="17">
    <source>
        <dbReference type="SAM" id="MobiDB-lite"/>
    </source>
</evidence>
<dbReference type="SUPFAM" id="SSF57850">
    <property type="entry name" value="RING/U-box"/>
    <property type="match status" value="1"/>
</dbReference>
<evidence type="ECO:0000256" key="8">
    <source>
        <dbReference type="ARBA" id="ARBA00022786"/>
    </source>
</evidence>
<comment type="pathway">
    <text evidence="3 15">Protein modification; protein ubiquitination.</text>
</comment>
<dbReference type="UniPathway" id="UPA00143"/>
<keyword evidence="5 15" id="KW-0808">Transferase</keyword>
<evidence type="ECO:0000256" key="11">
    <source>
        <dbReference type="ARBA" id="ARBA00023054"/>
    </source>
</evidence>
<dbReference type="SMART" id="SM00184">
    <property type="entry name" value="RING"/>
    <property type="match status" value="1"/>
</dbReference>
<dbReference type="GO" id="GO:0008270">
    <property type="term" value="F:zinc ion binding"/>
    <property type="evidence" value="ECO:0007669"/>
    <property type="project" value="UniProtKB-KW"/>
</dbReference>
<feature type="domain" description="RING-type" evidence="18">
    <location>
        <begin position="623"/>
        <end position="662"/>
    </location>
</feature>
<dbReference type="GO" id="GO:0061630">
    <property type="term" value="F:ubiquitin protein ligase activity"/>
    <property type="evidence" value="ECO:0007669"/>
    <property type="project" value="UniProtKB-EC"/>
</dbReference>
<dbReference type="FunFam" id="3.30.40.10:FF:000414">
    <property type="entry name" value="E3 ubiquitin protein ligase"/>
    <property type="match status" value="1"/>
</dbReference>
<comment type="subcellular location">
    <subcellularLocation>
        <location evidence="2 15">Nucleus</location>
    </subcellularLocation>
</comment>
<dbReference type="OrthoDB" id="654191at2759"/>
<feature type="compositionally biased region" description="Basic and acidic residues" evidence="17">
    <location>
        <begin position="178"/>
        <end position="197"/>
    </location>
</feature>
<keyword evidence="12 15" id="KW-0539">Nucleus</keyword>
<dbReference type="GO" id="GO:0006325">
    <property type="term" value="P:chromatin organization"/>
    <property type="evidence" value="ECO:0007669"/>
    <property type="project" value="UniProtKB-KW"/>
</dbReference>
<comment type="catalytic activity">
    <reaction evidence="1 15">
        <text>S-ubiquitinyl-[E2 ubiquitin-conjugating enzyme]-L-cysteine + [acceptor protein]-L-lysine = [E2 ubiquitin-conjugating enzyme]-L-cysteine + N(6)-ubiquitinyl-[acceptor protein]-L-lysine.</text>
        <dbReference type="EC" id="2.3.2.27"/>
    </reaction>
</comment>
<dbReference type="InterPro" id="IPR017907">
    <property type="entry name" value="Znf_RING_CS"/>
</dbReference>
<dbReference type="GO" id="GO:0005634">
    <property type="term" value="C:nucleus"/>
    <property type="evidence" value="ECO:0007669"/>
    <property type="project" value="UniProtKB-SubCell"/>
</dbReference>
<organism evidence="19 20">
    <name type="scientific">Sungouiella intermedia</name>
    <dbReference type="NCBI Taxonomy" id="45354"/>
    <lineage>
        <taxon>Eukaryota</taxon>
        <taxon>Fungi</taxon>
        <taxon>Dikarya</taxon>
        <taxon>Ascomycota</taxon>
        <taxon>Saccharomycotina</taxon>
        <taxon>Pichiomycetes</taxon>
        <taxon>Metschnikowiaceae</taxon>
        <taxon>Sungouiella</taxon>
    </lineage>
</organism>
<evidence type="ECO:0000256" key="13">
    <source>
        <dbReference type="ARBA" id="ARBA00059679"/>
    </source>
</evidence>
<dbReference type="EMBL" id="LT635758">
    <property type="protein sequence ID" value="SGZ51899.1"/>
    <property type="molecule type" value="Genomic_DNA"/>
</dbReference>
<dbReference type="PROSITE" id="PS50089">
    <property type="entry name" value="ZF_RING_2"/>
    <property type="match status" value="1"/>
</dbReference>
<dbReference type="PROSITE" id="PS00518">
    <property type="entry name" value="ZF_RING_1"/>
    <property type="match status" value="1"/>
</dbReference>
<keyword evidence="8 15" id="KW-0833">Ubl conjugation pathway</keyword>
<evidence type="ECO:0000256" key="5">
    <source>
        <dbReference type="ARBA" id="ARBA00022679"/>
    </source>
</evidence>
<dbReference type="PANTHER" id="PTHR23163:SF0">
    <property type="entry name" value="E3 UBIQUITIN-PROTEIN LIGASE BRE1"/>
    <property type="match status" value="1"/>
</dbReference>
<keyword evidence="7 14" id="KW-0863">Zinc-finger</keyword>
<keyword evidence="11 15" id="KW-0175">Coiled coil</keyword>
<dbReference type="STRING" id="45354.A0A1L0BL24"/>
<evidence type="ECO:0000256" key="10">
    <source>
        <dbReference type="ARBA" id="ARBA00022853"/>
    </source>
</evidence>
<dbReference type="InterPro" id="IPR013083">
    <property type="entry name" value="Znf_RING/FYVE/PHD"/>
</dbReference>
<dbReference type="GO" id="GO:0006950">
    <property type="term" value="P:response to stress"/>
    <property type="evidence" value="ECO:0007669"/>
    <property type="project" value="UniProtKB-ARBA"/>
</dbReference>
<comment type="function">
    <text evidence="13">E3 ubiquitin-protein ligase that mediates monoubiquitination of histone H2B to form H2BK123ub1. H2BK123ub1 gives a specific tag for epigenetic transcriptional activation and is also a prerequisite for H3K4me and H3K79me formation.</text>
</comment>
<evidence type="ECO:0000256" key="3">
    <source>
        <dbReference type="ARBA" id="ARBA00004906"/>
    </source>
</evidence>
<evidence type="ECO:0000256" key="9">
    <source>
        <dbReference type="ARBA" id="ARBA00022833"/>
    </source>
</evidence>
<name>A0A1L0BL24_9ASCO</name>
<feature type="region of interest" description="Disordered" evidence="17">
    <location>
        <begin position="178"/>
        <end position="225"/>
    </location>
</feature>
<gene>
    <name evidence="19" type="ORF">SAMEA4029010_CIC11G00000002146</name>
</gene>
<keyword evidence="10 15" id="KW-0156">Chromatin regulator</keyword>
<evidence type="ECO:0000313" key="19">
    <source>
        <dbReference type="EMBL" id="SGZ51899.1"/>
    </source>
</evidence>
<sequence>MEDRKRPFDQVELEQFQPSKKPLETLSDSGPLTQQDVVYFKKEAIWRQMRYYKLQVSELTRELSKYEKRFQTYVAVHLLLEAWYRQVIRVCGNQKPRPLDLAGSADEIGAILDERRDTLAKLLKPLVAANEDADADLLDAVKLEAEKQLAEQLKSLLEDQLLTLQTKLQTLQKVENRKESATLKRMQDGAQVKKEEPSSASNGDKNGSLTKEAKAGQEAASSAEKEELEKMKIEYEQLKAGYTSIETQFKDVNLKLAEAEKSNNDLEARLNSLTDADLAKCSRHVSLVDHNKSLTESLAQVNKLKDELVEKLRETEEKDGNLRKRVNKELEDENHQLRENLSKTEADLVRIRTARDELLGKQNILKQEIENKKTNEEVTKLNVVLNDRLKKLEESRQNEYKVDDVANLELLEKLELIQRLQILSGEVKDIEKAFQDTRNILLEKLKETVDHEGLVKKLSIEKSKADQKYFASMRLKDSLVSENKILKTQVAKSQELVVKLNELEKGYLSKIDLLTKSVNDLRMIKEGSIHETAKLQENLKHLGKAREVASREAHQLKTDISELKKEKSDLASELKTRKIAESKLEAKLRATENLLLKYKLNNTSSILQEDEKQLEALRSITKCSVCSKHWKNTVITACGHVFCDGCVQERLAARLRRCPTCNKGFSSNDLLSIHL</sequence>
<evidence type="ECO:0000256" key="4">
    <source>
        <dbReference type="ARBA" id="ARBA00005555"/>
    </source>
</evidence>
<dbReference type="CDD" id="cd16499">
    <property type="entry name" value="RING-HC_Bre1-like"/>
    <property type="match status" value="1"/>
</dbReference>
<dbReference type="Gene3D" id="3.30.40.10">
    <property type="entry name" value="Zinc/RING finger domain, C3HC4 (zinc finger)"/>
    <property type="match status" value="1"/>
</dbReference>
<evidence type="ECO:0000256" key="16">
    <source>
        <dbReference type="SAM" id="Coils"/>
    </source>
</evidence>
<keyword evidence="6 15" id="KW-0479">Metal-binding</keyword>
<dbReference type="Pfam" id="PF13923">
    <property type="entry name" value="zf-C3HC4_2"/>
    <property type="match status" value="1"/>
</dbReference>
<feature type="coiled-coil region" evidence="16">
    <location>
        <begin position="546"/>
        <end position="573"/>
    </location>
</feature>
<evidence type="ECO:0000256" key="1">
    <source>
        <dbReference type="ARBA" id="ARBA00000900"/>
    </source>
</evidence>
<evidence type="ECO:0000256" key="14">
    <source>
        <dbReference type="PROSITE-ProRule" id="PRU00175"/>
    </source>
</evidence>
<feature type="compositionally biased region" description="Polar residues" evidence="17">
    <location>
        <begin position="198"/>
        <end position="209"/>
    </location>
</feature>
<keyword evidence="9 15" id="KW-0862">Zinc</keyword>
<evidence type="ECO:0000256" key="2">
    <source>
        <dbReference type="ARBA" id="ARBA00004123"/>
    </source>
</evidence>
<dbReference type="PANTHER" id="PTHR23163">
    <property type="entry name" value="RING FINGER PROTEIN-RELATED"/>
    <property type="match status" value="1"/>
</dbReference>
<evidence type="ECO:0000256" key="12">
    <source>
        <dbReference type="ARBA" id="ARBA00023242"/>
    </source>
</evidence>
<dbReference type="Proteomes" id="UP000182334">
    <property type="component" value="Chromosome III"/>
</dbReference>
<evidence type="ECO:0000313" key="20">
    <source>
        <dbReference type="Proteomes" id="UP000182334"/>
    </source>
</evidence>
<dbReference type="AlphaFoldDB" id="A0A1L0BL24"/>